<evidence type="ECO:0000256" key="1">
    <source>
        <dbReference type="ARBA" id="ARBA00022536"/>
    </source>
</evidence>
<accession>A0A8J2HSE3</accession>
<evidence type="ECO:0000259" key="11">
    <source>
        <dbReference type="PROSITE" id="PS01180"/>
    </source>
</evidence>
<feature type="binding site" evidence="9">
    <location>
        <position position="143"/>
    </location>
    <ligand>
        <name>Zn(2+)</name>
        <dbReference type="ChEBI" id="CHEBI:29105"/>
        <note>catalytic</note>
    </ligand>
</feature>
<gene>
    <name evidence="13" type="ORF">HICCMSTLAB_LOCUS13622</name>
</gene>
<dbReference type="SUPFAM" id="SSF55486">
    <property type="entry name" value="Metalloproteases ('zincins'), catalytic domain"/>
    <property type="match status" value="2"/>
</dbReference>
<evidence type="ECO:0000313" key="14">
    <source>
        <dbReference type="Proteomes" id="UP000786811"/>
    </source>
</evidence>
<dbReference type="GO" id="GO:0006508">
    <property type="term" value="P:proteolysis"/>
    <property type="evidence" value="ECO:0007669"/>
    <property type="project" value="UniProtKB-KW"/>
</dbReference>
<dbReference type="PANTHER" id="PTHR10127:SF850">
    <property type="entry name" value="METALLOENDOPEPTIDASE"/>
    <property type="match status" value="1"/>
</dbReference>
<dbReference type="InterPro" id="IPR001506">
    <property type="entry name" value="Peptidase_M12A"/>
</dbReference>
<feature type="active site" evidence="9">
    <location>
        <position position="144"/>
    </location>
</feature>
<keyword evidence="2 9" id="KW-0645">Protease</keyword>
<dbReference type="OrthoDB" id="7694278at2759"/>
<feature type="domain" description="Peptidase M12A" evidence="12">
    <location>
        <begin position="513"/>
        <end position="662"/>
    </location>
</feature>
<dbReference type="InterPro" id="IPR035914">
    <property type="entry name" value="Sperma_CUB_dom_sf"/>
</dbReference>
<comment type="caution">
    <text evidence="13">The sequence shown here is derived from an EMBL/GenBank/DDBJ whole genome shotgun (WGS) entry which is preliminary data.</text>
</comment>
<name>A0A8J2HSE3_COTCN</name>
<sequence>MKLILCLLKVNYFLSIIKISNLQVITDNYAEKNLTNGEGNEKFLNRKRRAVVLLRTIKIWEDGIIPYEFDSRVNGQQQQYIRQRMREWERSTCIQFVPRNIKIHQNYVNFTSTESCKCCYLKTNIKIYINLHDYCFEKSTILHELGHAIGFLHEHNRPDRDKFIQVQYYHIHEKSLPQYIKYPNHGVTTLGTSYDYYSVMHYVKNIVPIGPMADSVLKTENSTPSDTDIATANLMYNCCSCKTNFYEPSGAFEQPNDDKNGKFSSFERCEWRIRAAEGERIQLNISSLNIWKSYNCVLDYLEVRNGHDPNSEVLARYCGKIDQLMVIASNIILVTWVKITLHYTSSSFKVEYKTICGNFVDLKNDTAYNFESPNFPEPYQPNKQCHWNFSAPENHKISLNFTFFKIEKSENCTKDYIRLIDGNDVDSPIFGNFCGVKNYLKIKSTKNSRIKTINRILYHFVFMKTMQILYLVFTSIVFSIDLTVSIGEYFNYSKNETNTTDYSDFFNRFRRTVVHLNKKKLWKGAVIPYDFDFVVTGEQRRLIKIAMREWENSTCVQFVSRSKKLHNQYLYFIKHPPCGLIIADVAILKAILLGRISFDNFCYHKHILLHELGHAIGFHHEHNHPDRDQYINVNFSIIDPNKSEKSVSKVSTKPSRYTRLTV</sequence>
<dbReference type="PRINTS" id="PR00480">
    <property type="entry name" value="ASTACIN"/>
</dbReference>
<feature type="domain" description="CUB" evidence="11">
    <location>
        <begin position="241"/>
        <end position="355"/>
    </location>
</feature>
<evidence type="ECO:0000256" key="9">
    <source>
        <dbReference type="PROSITE-ProRule" id="PRU01211"/>
    </source>
</evidence>
<feature type="domain" description="CUB" evidence="11">
    <location>
        <begin position="356"/>
        <end position="435"/>
    </location>
</feature>
<evidence type="ECO:0000256" key="4">
    <source>
        <dbReference type="ARBA" id="ARBA00022801"/>
    </source>
</evidence>
<organism evidence="13 14">
    <name type="scientific">Cotesia congregata</name>
    <name type="common">Parasitoid wasp</name>
    <name type="synonym">Apanteles congregatus</name>
    <dbReference type="NCBI Taxonomy" id="51543"/>
    <lineage>
        <taxon>Eukaryota</taxon>
        <taxon>Metazoa</taxon>
        <taxon>Ecdysozoa</taxon>
        <taxon>Arthropoda</taxon>
        <taxon>Hexapoda</taxon>
        <taxon>Insecta</taxon>
        <taxon>Pterygota</taxon>
        <taxon>Neoptera</taxon>
        <taxon>Endopterygota</taxon>
        <taxon>Hymenoptera</taxon>
        <taxon>Apocrita</taxon>
        <taxon>Ichneumonoidea</taxon>
        <taxon>Braconidae</taxon>
        <taxon>Microgastrinae</taxon>
        <taxon>Cotesia</taxon>
    </lineage>
</organism>
<dbReference type="EC" id="3.4.24.-" evidence="10"/>
<evidence type="ECO:0000259" key="12">
    <source>
        <dbReference type="PROSITE" id="PS51864"/>
    </source>
</evidence>
<keyword evidence="5 9" id="KW-0862">Zinc</keyword>
<keyword evidence="7 9" id="KW-1015">Disulfide bond</keyword>
<dbReference type="Pfam" id="PF01400">
    <property type="entry name" value="Astacin"/>
    <property type="match status" value="2"/>
</dbReference>
<dbReference type="Gene3D" id="2.60.120.290">
    <property type="entry name" value="Spermadhesin, CUB domain"/>
    <property type="match status" value="2"/>
</dbReference>
<proteinExistence type="predicted"/>
<feature type="binding site" evidence="9">
    <location>
        <position position="610"/>
    </location>
    <ligand>
        <name>Zn(2+)</name>
        <dbReference type="ChEBI" id="CHEBI:29105"/>
        <note>catalytic</note>
    </ligand>
</feature>
<dbReference type="CDD" id="cd00041">
    <property type="entry name" value="CUB"/>
    <property type="match status" value="2"/>
</dbReference>
<feature type="binding site" evidence="9">
    <location>
        <position position="620"/>
    </location>
    <ligand>
        <name>Zn(2+)</name>
        <dbReference type="ChEBI" id="CHEBI:29105"/>
        <note>catalytic</note>
    </ligand>
</feature>
<evidence type="ECO:0000256" key="6">
    <source>
        <dbReference type="ARBA" id="ARBA00023049"/>
    </source>
</evidence>
<feature type="binding site" evidence="9">
    <location>
        <position position="614"/>
    </location>
    <ligand>
        <name>Zn(2+)</name>
        <dbReference type="ChEBI" id="CHEBI:29105"/>
        <note>catalytic</note>
    </ligand>
</feature>
<dbReference type="PROSITE" id="PS51864">
    <property type="entry name" value="ASTACIN"/>
    <property type="match status" value="2"/>
</dbReference>
<dbReference type="FunFam" id="2.60.120.290:FF:000005">
    <property type="entry name" value="Procollagen C-endopeptidase enhancer 1"/>
    <property type="match status" value="1"/>
</dbReference>
<feature type="binding site" evidence="9">
    <location>
        <position position="153"/>
    </location>
    <ligand>
        <name>Zn(2+)</name>
        <dbReference type="ChEBI" id="CHEBI:29105"/>
        <note>catalytic</note>
    </ligand>
</feature>
<evidence type="ECO:0000256" key="7">
    <source>
        <dbReference type="ARBA" id="ARBA00023157"/>
    </source>
</evidence>
<dbReference type="GO" id="GO:0008270">
    <property type="term" value="F:zinc ion binding"/>
    <property type="evidence" value="ECO:0007669"/>
    <property type="project" value="UniProtKB-UniRule"/>
</dbReference>
<protein>
    <recommendedName>
        <fullName evidence="10">Metalloendopeptidase</fullName>
        <ecNumber evidence="10">3.4.24.-</ecNumber>
    </recommendedName>
</protein>
<dbReference type="Gene3D" id="3.40.390.10">
    <property type="entry name" value="Collagenase (Catalytic Domain)"/>
    <property type="match status" value="2"/>
</dbReference>
<keyword evidence="4 9" id="KW-0378">Hydrolase</keyword>
<dbReference type="PANTHER" id="PTHR10127">
    <property type="entry name" value="DISCOIDIN, CUB, EGF, LAMININ , AND ZINC METALLOPROTEASE DOMAIN CONTAINING"/>
    <property type="match status" value="1"/>
</dbReference>
<evidence type="ECO:0000256" key="5">
    <source>
        <dbReference type="ARBA" id="ARBA00022833"/>
    </source>
</evidence>
<dbReference type="SUPFAM" id="SSF49854">
    <property type="entry name" value="Spermadhesin, CUB domain"/>
    <property type="match status" value="2"/>
</dbReference>
<evidence type="ECO:0000313" key="13">
    <source>
        <dbReference type="EMBL" id="CAG5108986.1"/>
    </source>
</evidence>
<feature type="active site" evidence="9">
    <location>
        <position position="611"/>
    </location>
</feature>
<dbReference type="SMART" id="SM00235">
    <property type="entry name" value="ZnMc"/>
    <property type="match status" value="2"/>
</dbReference>
<keyword evidence="6 9" id="KW-0482">Metalloprotease</keyword>
<dbReference type="GO" id="GO:0004222">
    <property type="term" value="F:metalloendopeptidase activity"/>
    <property type="evidence" value="ECO:0007669"/>
    <property type="project" value="UniProtKB-UniRule"/>
</dbReference>
<feature type="disulfide bond" evidence="9">
    <location>
        <begin position="118"/>
        <end position="119"/>
    </location>
</feature>
<comment type="caution">
    <text evidence="8">Lacks conserved residue(s) required for the propagation of feature annotation.</text>
</comment>
<evidence type="ECO:0000256" key="10">
    <source>
        <dbReference type="RuleBase" id="RU361183"/>
    </source>
</evidence>
<comment type="cofactor">
    <cofactor evidence="9 10">
        <name>Zn(2+)</name>
        <dbReference type="ChEBI" id="CHEBI:29105"/>
    </cofactor>
    <text evidence="9 10">Binds 1 zinc ion per subunit.</text>
</comment>
<dbReference type="AlphaFoldDB" id="A0A8J2HSE3"/>
<dbReference type="InterPro" id="IPR006026">
    <property type="entry name" value="Peptidase_Metallo"/>
</dbReference>
<evidence type="ECO:0000256" key="3">
    <source>
        <dbReference type="ARBA" id="ARBA00022723"/>
    </source>
</evidence>
<dbReference type="Proteomes" id="UP000786811">
    <property type="component" value="Unassembled WGS sequence"/>
</dbReference>
<dbReference type="InterPro" id="IPR000859">
    <property type="entry name" value="CUB_dom"/>
</dbReference>
<evidence type="ECO:0000256" key="2">
    <source>
        <dbReference type="ARBA" id="ARBA00022670"/>
    </source>
</evidence>
<dbReference type="SMART" id="SM00042">
    <property type="entry name" value="CUB"/>
    <property type="match status" value="2"/>
</dbReference>
<feature type="domain" description="Peptidase M12A" evidence="12">
    <location>
        <begin position="49"/>
        <end position="240"/>
    </location>
</feature>
<dbReference type="EMBL" id="CAJNRD030001124">
    <property type="protein sequence ID" value="CAG5108986.1"/>
    <property type="molecule type" value="Genomic_DNA"/>
</dbReference>
<keyword evidence="14" id="KW-1185">Reference proteome</keyword>
<dbReference type="Pfam" id="PF00431">
    <property type="entry name" value="CUB"/>
    <property type="match status" value="2"/>
</dbReference>
<dbReference type="InterPro" id="IPR024079">
    <property type="entry name" value="MetalloPept_cat_dom_sf"/>
</dbReference>
<feature type="binding site" evidence="9">
    <location>
        <position position="147"/>
    </location>
    <ligand>
        <name>Zn(2+)</name>
        <dbReference type="ChEBI" id="CHEBI:29105"/>
        <note>catalytic</note>
    </ligand>
</feature>
<evidence type="ECO:0000256" key="8">
    <source>
        <dbReference type="PROSITE-ProRule" id="PRU00059"/>
    </source>
</evidence>
<dbReference type="PROSITE" id="PS01180">
    <property type="entry name" value="CUB"/>
    <property type="match status" value="2"/>
</dbReference>
<keyword evidence="1" id="KW-0245">EGF-like domain</keyword>
<keyword evidence="3 9" id="KW-0479">Metal-binding</keyword>
<reference evidence="13" key="1">
    <citation type="submission" date="2021-04" db="EMBL/GenBank/DDBJ databases">
        <authorList>
            <person name="Chebbi M.A.C M."/>
        </authorList>
    </citation>
    <scope>NUCLEOTIDE SEQUENCE</scope>
</reference>